<evidence type="ECO:0000259" key="1">
    <source>
        <dbReference type="Pfam" id="PF00149"/>
    </source>
</evidence>
<sequence length="376" mass="41393">MLRIIQAADFHLDSALVGLPPELARARRSEMRARAAQLIDYAAESGAQIALLPGDLFDDGTQVSGATVRLLGDAFERASRVRFFIAPGNHDPLTRDSVYRAADFPKNVHIFSSREMTGVPIEELGVTVWGIGSFDAAASHRPLAGFQARGETPLHIGVVHGNVTGSKADDYAPMTPDEIAHSGLAYLALGHVHSFGGVQTAGEVRYAYSGALEGRGFDETGEKGFLEGTVERGRCELRFVPFARRRYEIVPVRLCDVRTTEQAALAVREALDSCSREDILRVVLEGEIPGELLLSRELIENSLRDFYHVELRDHTRPRADFGALAQENSLRGLFVRQMMEKLSMAADESERALTQRALRIGLRVLEGERVTPDEID</sequence>
<comment type="caution">
    <text evidence="2">The sequence shown here is derived from an EMBL/GenBank/DDBJ whole genome shotgun (WGS) entry which is preliminary data.</text>
</comment>
<evidence type="ECO:0000313" key="2">
    <source>
        <dbReference type="EMBL" id="MBC8536076.1"/>
    </source>
</evidence>
<proteinExistence type="predicted"/>
<reference evidence="2" key="1">
    <citation type="submission" date="2020-08" db="EMBL/GenBank/DDBJ databases">
        <title>Genome public.</title>
        <authorList>
            <person name="Liu C."/>
            <person name="Sun Q."/>
        </authorList>
    </citation>
    <scope>NUCLEOTIDE SEQUENCE</scope>
    <source>
        <strain evidence="2">BX7</strain>
    </source>
</reference>
<dbReference type="InterPro" id="IPR029052">
    <property type="entry name" value="Metallo-depent_PP-like"/>
</dbReference>
<dbReference type="Proteomes" id="UP000620366">
    <property type="component" value="Unassembled WGS sequence"/>
</dbReference>
<dbReference type="Gene3D" id="3.60.21.10">
    <property type="match status" value="1"/>
</dbReference>
<dbReference type="InterPro" id="IPR004843">
    <property type="entry name" value="Calcineurin-like_PHP"/>
</dbReference>
<dbReference type="GO" id="GO:0016787">
    <property type="term" value="F:hydrolase activity"/>
    <property type="evidence" value="ECO:0007669"/>
    <property type="project" value="InterPro"/>
</dbReference>
<name>A0A926HUZ3_9FIRM</name>
<protein>
    <submittedName>
        <fullName evidence="2">Metallophosphoesterase</fullName>
    </submittedName>
</protein>
<dbReference type="EMBL" id="JACRSP010000002">
    <property type="protein sequence ID" value="MBC8536076.1"/>
    <property type="molecule type" value="Genomic_DNA"/>
</dbReference>
<dbReference type="AlphaFoldDB" id="A0A926HUZ3"/>
<dbReference type="RefSeq" id="WP_249299830.1">
    <property type="nucleotide sequence ID" value="NZ_JACRSP010000002.1"/>
</dbReference>
<dbReference type="InterPro" id="IPR050535">
    <property type="entry name" value="DNA_Repair-Maintenance_Comp"/>
</dbReference>
<dbReference type="PANTHER" id="PTHR30337">
    <property type="entry name" value="COMPONENT OF ATP-DEPENDENT DSDNA EXONUCLEASE"/>
    <property type="match status" value="1"/>
</dbReference>
<dbReference type="SUPFAM" id="SSF56300">
    <property type="entry name" value="Metallo-dependent phosphatases"/>
    <property type="match status" value="1"/>
</dbReference>
<dbReference type="PANTHER" id="PTHR30337:SF7">
    <property type="entry name" value="PHOSPHOESTERASE"/>
    <property type="match status" value="1"/>
</dbReference>
<gene>
    <name evidence="2" type="ORF">H8695_05145</name>
</gene>
<keyword evidence="3" id="KW-1185">Reference proteome</keyword>
<feature type="domain" description="Calcineurin-like phosphoesterase" evidence="1">
    <location>
        <begin position="2"/>
        <end position="194"/>
    </location>
</feature>
<accession>A0A926HUZ3</accession>
<organism evidence="2 3">
    <name type="scientific">Feifania hominis</name>
    <dbReference type="NCBI Taxonomy" id="2763660"/>
    <lineage>
        <taxon>Bacteria</taxon>
        <taxon>Bacillati</taxon>
        <taxon>Bacillota</taxon>
        <taxon>Clostridia</taxon>
        <taxon>Eubacteriales</taxon>
        <taxon>Feifaniaceae</taxon>
        <taxon>Feifania</taxon>
    </lineage>
</organism>
<evidence type="ECO:0000313" key="3">
    <source>
        <dbReference type="Proteomes" id="UP000620366"/>
    </source>
</evidence>
<dbReference type="Pfam" id="PF00149">
    <property type="entry name" value="Metallophos"/>
    <property type="match status" value="1"/>
</dbReference>